<dbReference type="InterPro" id="IPR046348">
    <property type="entry name" value="SIS_dom_sf"/>
</dbReference>
<dbReference type="InterPro" id="IPR035464">
    <property type="entry name" value="SIS_AgaS"/>
</dbReference>
<dbReference type="InterPro" id="IPR035466">
    <property type="entry name" value="GlmS/AgaS_SIS"/>
</dbReference>
<dbReference type="GO" id="GO:0097367">
    <property type="term" value="F:carbohydrate derivative binding"/>
    <property type="evidence" value="ECO:0007669"/>
    <property type="project" value="InterPro"/>
</dbReference>
<evidence type="ECO:0000256" key="4">
    <source>
        <dbReference type="ARBA" id="ARBA00029292"/>
    </source>
</evidence>
<dbReference type="PANTHER" id="PTHR32502:SF3">
    <property type="entry name" value="D-GALACTOSAMINE-6-PHOSPHATE DEAMINASE AGAS-RELATED"/>
    <property type="match status" value="1"/>
</dbReference>
<protein>
    <submittedName>
        <fullName evidence="6">AgaS protein</fullName>
    </submittedName>
</protein>
<dbReference type="OrthoDB" id="9779207at2"/>
<dbReference type="EMBL" id="JXKG01000006">
    <property type="protein sequence ID" value="OJG15638.1"/>
    <property type="molecule type" value="Genomic_DNA"/>
</dbReference>
<dbReference type="STRING" id="317010.RU96_GL002187"/>
<comment type="similarity">
    <text evidence="1">Belongs to the SIS family. AgaS subfamily.</text>
</comment>
<dbReference type="PROSITE" id="PS51464">
    <property type="entry name" value="SIS"/>
    <property type="match status" value="2"/>
</dbReference>
<gene>
    <name evidence="6" type="ORF">RU96_GL002187</name>
</gene>
<evidence type="ECO:0000313" key="7">
    <source>
        <dbReference type="Proteomes" id="UP000182835"/>
    </source>
</evidence>
<comment type="catalytic activity">
    <reaction evidence="4">
        <text>D-galactosamine 6-phosphate + H2O = D-tagatopyranose 1-phosphate + NH4(+)</text>
        <dbReference type="Rhea" id="RHEA:47680"/>
        <dbReference type="ChEBI" id="CHEBI:15377"/>
        <dbReference type="ChEBI" id="CHEBI:28938"/>
        <dbReference type="ChEBI" id="CHEBI:71674"/>
        <dbReference type="ChEBI" id="CHEBI:138150"/>
    </reaction>
</comment>
<dbReference type="PANTHER" id="PTHR32502">
    <property type="entry name" value="N-ACETYLGALACTOSAMINE PERMEASE II COMPONENT-RELATED"/>
    <property type="match status" value="1"/>
</dbReference>
<dbReference type="AlphaFoldDB" id="A0A1L8R7A4"/>
<feature type="domain" description="SIS" evidence="5">
    <location>
        <begin position="222"/>
        <end position="372"/>
    </location>
</feature>
<accession>A0A1L8R7A4</accession>
<dbReference type="CDD" id="cd05010">
    <property type="entry name" value="SIS_AgaS_like"/>
    <property type="match status" value="1"/>
</dbReference>
<evidence type="ECO:0000313" key="6">
    <source>
        <dbReference type="EMBL" id="OJG15638.1"/>
    </source>
</evidence>
<keyword evidence="2" id="KW-0677">Repeat</keyword>
<evidence type="ECO:0000256" key="3">
    <source>
        <dbReference type="ARBA" id="ARBA00022801"/>
    </source>
</evidence>
<sequence>MFQFSTEELTKMGAEITTREIKQQPELWQEAFTYYKENIERINAFLTEVKKVAEGKVRIVFTGAGTSQYVGDTIKPYLSKVGDSRHFIFESIGTTDIVASPAEYLHPDDWTILVSFARSGNSPESVAAVDVANKYVKNLRHITITCAPEGQLAKAASGDEHNLLLMMPARANDQGFAMTGSFSCMALTALLLFDEKNDLATKETYVKTMAILGNEAIAREDEVQKIVDLDFDRIVYLGSGSLAGLTREASLKVLELTAGKMATVFDSSMGFRHGPKSFINEKTIMFVFVNNDDYTRQYDVDILEEVYADKIAPSVLGISQKNSENNFNGTNFVFNSSEEKLPDGYAALPFLMVAQTVSLLSSIKVGNTPDTPSPTGTVNRVVKGVTIHPFEA</sequence>
<dbReference type="CDD" id="cd05008">
    <property type="entry name" value="SIS_GlmS_GlmD_1"/>
    <property type="match status" value="1"/>
</dbReference>
<evidence type="ECO:0000256" key="2">
    <source>
        <dbReference type="ARBA" id="ARBA00022737"/>
    </source>
</evidence>
<dbReference type="Proteomes" id="UP000182835">
    <property type="component" value="Unassembled WGS sequence"/>
</dbReference>
<dbReference type="GO" id="GO:1901135">
    <property type="term" value="P:carbohydrate derivative metabolic process"/>
    <property type="evidence" value="ECO:0007669"/>
    <property type="project" value="InterPro"/>
</dbReference>
<dbReference type="SUPFAM" id="SSF53697">
    <property type="entry name" value="SIS domain"/>
    <property type="match status" value="1"/>
</dbReference>
<organism evidence="6 7">
    <name type="scientific">Enterococcus canintestini</name>
    <dbReference type="NCBI Taxonomy" id="317010"/>
    <lineage>
        <taxon>Bacteria</taxon>
        <taxon>Bacillati</taxon>
        <taxon>Bacillota</taxon>
        <taxon>Bacilli</taxon>
        <taxon>Lactobacillales</taxon>
        <taxon>Enterococcaceae</taxon>
        <taxon>Enterococcus</taxon>
    </lineage>
</organism>
<feature type="domain" description="SIS" evidence="5">
    <location>
        <begin position="48"/>
        <end position="203"/>
    </location>
</feature>
<dbReference type="Pfam" id="PF01380">
    <property type="entry name" value="SIS"/>
    <property type="match status" value="1"/>
</dbReference>
<evidence type="ECO:0000256" key="1">
    <source>
        <dbReference type="ARBA" id="ARBA00007748"/>
    </source>
</evidence>
<dbReference type="GO" id="GO:0009401">
    <property type="term" value="P:phosphoenolpyruvate-dependent sugar phosphotransferase system"/>
    <property type="evidence" value="ECO:0007669"/>
    <property type="project" value="TreeGrafter"/>
</dbReference>
<comment type="caution">
    <text evidence="6">The sequence shown here is derived from an EMBL/GenBank/DDBJ whole genome shotgun (WGS) entry which is preliminary data.</text>
</comment>
<proteinExistence type="inferred from homology"/>
<dbReference type="GO" id="GO:0005886">
    <property type="term" value="C:plasma membrane"/>
    <property type="evidence" value="ECO:0007669"/>
    <property type="project" value="TreeGrafter"/>
</dbReference>
<evidence type="ECO:0000259" key="5">
    <source>
        <dbReference type="PROSITE" id="PS51464"/>
    </source>
</evidence>
<dbReference type="InterPro" id="IPR001347">
    <property type="entry name" value="SIS_dom"/>
</dbReference>
<dbReference type="Gene3D" id="3.40.50.10490">
    <property type="entry name" value="Glucose-6-phosphate isomerase like protein, domain 1"/>
    <property type="match status" value="2"/>
</dbReference>
<dbReference type="RefSeq" id="WP_071864525.1">
    <property type="nucleotide sequence ID" value="NZ_JBHLVQ010000032.1"/>
</dbReference>
<dbReference type="InterPro" id="IPR050303">
    <property type="entry name" value="GatZ_KbaZ_carbometab"/>
</dbReference>
<reference evidence="6 7" key="1">
    <citation type="submission" date="2014-12" db="EMBL/GenBank/DDBJ databases">
        <title>Draft genome sequences of 29 type strains of Enterococci.</title>
        <authorList>
            <person name="Zhong Z."/>
            <person name="Sun Z."/>
            <person name="Liu W."/>
            <person name="Zhang W."/>
            <person name="Zhang H."/>
        </authorList>
    </citation>
    <scope>NUCLEOTIDE SEQUENCE [LARGE SCALE GENOMIC DNA]</scope>
    <source>
        <strain evidence="6 7">DSM 21207</strain>
    </source>
</reference>
<keyword evidence="3" id="KW-0378">Hydrolase</keyword>
<dbReference type="GO" id="GO:0016787">
    <property type="term" value="F:hydrolase activity"/>
    <property type="evidence" value="ECO:0007669"/>
    <property type="project" value="UniProtKB-KW"/>
</dbReference>
<name>A0A1L8R7A4_9ENTE</name>